<dbReference type="AlphaFoldDB" id="A0A068S4J1"/>
<dbReference type="EMBL" id="CBTN010000041">
    <property type="protein sequence ID" value="CDH56762.1"/>
    <property type="molecule type" value="Genomic_DNA"/>
</dbReference>
<dbReference type="VEuPathDB" id="FungiDB:LCOR_07776.1"/>
<accession>A0A068S4J1</accession>
<comment type="caution">
    <text evidence="1">The sequence shown here is derived from an EMBL/GenBank/DDBJ whole genome shotgun (WGS) entry which is preliminary data.</text>
</comment>
<organism evidence="1 2">
    <name type="scientific">Lichtheimia corymbifera JMRC:FSU:9682</name>
    <dbReference type="NCBI Taxonomy" id="1263082"/>
    <lineage>
        <taxon>Eukaryota</taxon>
        <taxon>Fungi</taxon>
        <taxon>Fungi incertae sedis</taxon>
        <taxon>Mucoromycota</taxon>
        <taxon>Mucoromycotina</taxon>
        <taxon>Mucoromycetes</taxon>
        <taxon>Mucorales</taxon>
        <taxon>Lichtheimiaceae</taxon>
        <taxon>Lichtheimia</taxon>
    </lineage>
</organism>
<evidence type="ECO:0000313" key="1">
    <source>
        <dbReference type="EMBL" id="CDH56762.1"/>
    </source>
</evidence>
<dbReference type="Proteomes" id="UP000027586">
    <property type="component" value="Unassembled WGS sequence"/>
</dbReference>
<protein>
    <submittedName>
        <fullName evidence="1">Uncharacterized protein</fullName>
    </submittedName>
</protein>
<name>A0A068S4J1_9FUNG</name>
<reference evidence="1" key="1">
    <citation type="submission" date="2013-08" db="EMBL/GenBank/DDBJ databases">
        <title>Gene expansion shapes genome architecture in the human pathogen Lichtheimia corymbifera: an evolutionary genomics analysis in the ancient terrestrial Mucorales (Mucoromycotina).</title>
        <authorList>
            <person name="Schwartze V.U."/>
            <person name="Winter S."/>
            <person name="Shelest E."/>
            <person name="Marcet-Houben M."/>
            <person name="Horn F."/>
            <person name="Wehner S."/>
            <person name="Hoffmann K."/>
            <person name="Riege K."/>
            <person name="Sammeth M."/>
            <person name="Nowrousian M."/>
            <person name="Valiante V."/>
            <person name="Linde J."/>
            <person name="Jacobsen I.D."/>
            <person name="Marz M."/>
            <person name="Brakhage A.A."/>
            <person name="Gabaldon T."/>
            <person name="Bocker S."/>
            <person name="Voigt K."/>
        </authorList>
    </citation>
    <scope>NUCLEOTIDE SEQUENCE [LARGE SCALE GENOMIC DNA]</scope>
    <source>
        <strain evidence="1">FSU 9682</strain>
    </source>
</reference>
<proteinExistence type="predicted"/>
<evidence type="ECO:0000313" key="2">
    <source>
        <dbReference type="Proteomes" id="UP000027586"/>
    </source>
</evidence>
<gene>
    <name evidence="1" type="ORF">LCOR_07776.1</name>
</gene>
<sequence>MKTSAPLDNGILKVHRADYLFWCATHSSLLGSPLQPLQPPPLLNTSRQSASAMELDGMCIALAISTCKDCGYLQVGYIHCHIDTHKENARLWCTRTKCVFICFKGIQYDYTIDSPSTVGVWGVNGSKKTTAIGTRE</sequence>
<keyword evidence="2" id="KW-1185">Reference proteome</keyword>